<name>A0A561R2J4_9HYPH</name>
<dbReference type="GO" id="GO:0016020">
    <property type="term" value="C:membrane"/>
    <property type="evidence" value="ECO:0007669"/>
    <property type="project" value="UniProtKB-SubCell"/>
</dbReference>
<dbReference type="Gene3D" id="2.150.10.10">
    <property type="entry name" value="Serralysin-like metalloprotease, C-terminal"/>
    <property type="match status" value="1"/>
</dbReference>
<dbReference type="InterPro" id="IPR018511">
    <property type="entry name" value="Hemolysin-typ_Ca-bd_CS"/>
</dbReference>
<dbReference type="InterPro" id="IPR003995">
    <property type="entry name" value="RTX_toxin_determinant-A"/>
</dbReference>
<dbReference type="PANTHER" id="PTHR38340:SF1">
    <property type="entry name" value="S-LAYER PROTEIN"/>
    <property type="match status" value="1"/>
</dbReference>
<dbReference type="PRINTS" id="PR01488">
    <property type="entry name" value="RTXTOXINA"/>
</dbReference>
<evidence type="ECO:0000256" key="5">
    <source>
        <dbReference type="ARBA" id="ARBA00022737"/>
    </source>
</evidence>
<dbReference type="GO" id="GO:0090729">
    <property type="term" value="F:toxin activity"/>
    <property type="evidence" value="ECO:0007669"/>
    <property type="project" value="UniProtKB-KW"/>
</dbReference>
<evidence type="ECO:0000313" key="8">
    <source>
        <dbReference type="EMBL" id="TWF56837.1"/>
    </source>
</evidence>
<gene>
    <name evidence="8" type="ORF">FHW37_102476</name>
</gene>
<dbReference type="RefSeq" id="WP_145634782.1">
    <property type="nucleotide sequence ID" value="NZ_VIWP01000002.1"/>
</dbReference>
<reference evidence="8 9" key="1">
    <citation type="submission" date="2019-06" db="EMBL/GenBank/DDBJ databases">
        <title>Sorghum-associated microbial communities from plants grown in Nebraska, USA.</title>
        <authorList>
            <person name="Schachtman D."/>
        </authorList>
    </citation>
    <scope>NUCLEOTIDE SEQUENCE [LARGE SCALE GENOMIC DNA]</scope>
    <source>
        <strain evidence="8 9">1225</strain>
    </source>
</reference>
<dbReference type="PANTHER" id="PTHR38340">
    <property type="entry name" value="S-LAYER PROTEIN"/>
    <property type="match status" value="1"/>
</dbReference>
<evidence type="ECO:0000256" key="3">
    <source>
        <dbReference type="ARBA" id="ARBA00022525"/>
    </source>
</evidence>
<dbReference type="InterPro" id="IPR011049">
    <property type="entry name" value="Serralysin-like_metalloprot_C"/>
</dbReference>
<keyword evidence="3" id="KW-0964">Secreted</keyword>
<dbReference type="SUPFAM" id="SSF51120">
    <property type="entry name" value="beta-Roll"/>
    <property type="match status" value="1"/>
</dbReference>
<organism evidence="8 9">
    <name type="scientific">Neorhizobium alkalisoli</name>
    <dbReference type="NCBI Taxonomy" id="528178"/>
    <lineage>
        <taxon>Bacteria</taxon>
        <taxon>Pseudomonadati</taxon>
        <taxon>Pseudomonadota</taxon>
        <taxon>Alphaproteobacteria</taxon>
        <taxon>Hyphomicrobiales</taxon>
        <taxon>Rhizobiaceae</taxon>
        <taxon>Rhizobium/Agrobacterium group</taxon>
        <taxon>Neorhizobium</taxon>
    </lineage>
</organism>
<dbReference type="GO" id="GO:0005615">
    <property type="term" value="C:extracellular space"/>
    <property type="evidence" value="ECO:0007669"/>
    <property type="project" value="InterPro"/>
</dbReference>
<dbReference type="AlphaFoldDB" id="A0A561R2J4"/>
<keyword evidence="9" id="KW-1185">Reference proteome</keyword>
<keyword evidence="5" id="KW-0677">Repeat</keyword>
<protein>
    <submittedName>
        <fullName evidence="8">Hemolysin type calcium-binding protein</fullName>
    </submittedName>
</protein>
<dbReference type="InterPro" id="IPR001343">
    <property type="entry name" value="Hemolysn_Ca-bd"/>
</dbReference>
<proteinExistence type="predicted"/>
<dbReference type="OrthoDB" id="480426at2"/>
<evidence type="ECO:0000256" key="6">
    <source>
        <dbReference type="ARBA" id="ARBA00023026"/>
    </source>
</evidence>
<keyword evidence="6" id="KW-0843">Virulence</keyword>
<dbReference type="EMBL" id="VIWP01000002">
    <property type="protein sequence ID" value="TWF56837.1"/>
    <property type="molecule type" value="Genomic_DNA"/>
</dbReference>
<evidence type="ECO:0000256" key="7">
    <source>
        <dbReference type="ARBA" id="ARBA00023136"/>
    </source>
</evidence>
<evidence type="ECO:0000256" key="2">
    <source>
        <dbReference type="ARBA" id="ARBA00004613"/>
    </source>
</evidence>
<evidence type="ECO:0000313" key="9">
    <source>
        <dbReference type="Proteomes" id="UP000320653"/>
    </source>
</evidence>
<dbReference type="GO" id="GO:0005509">
    <property type="term" value="F:calcium ion binding"/>
    <property type="evidence" value="ECO:0007669"/>
    <property type="project" value="InterPro"/>
</dbReference>
<dbReference type="Pfam" id="PF00353">
    <property type="entry name" value="HemolysinCabind"/>
    <property type="match status" value="1"/>
</dbReference>
<accession>A0A561R2J4</accession>
<dbReference type="PRINTS" id="PR00313">
    <property type="entry name" value="CABNDNGRPT"/>
</dbReference>
<dbReference type="Proteomes" id="UP000320653">
    <property type="component" value="Unassembled WGS sequence"/>
</dbReference>
<comment type="caution">
    <text evidence="8">The sequence shown here is derived from an EMBL/GenBank/DDBJ whole genome shotgun (WGS) entry which is preliminary data.</text>
</comment>
<dbReference type="InterPro" id="IPR050557">
    <property type="entry name" value="RTX_toxin/Mannuronan_C5-epim"/>
</dbReference>
<evidence type="ECO:0000256" key="1">
    <source>
        <dbReference type="ARBA" id="ARBA00004370"/>
    </source>
</evidence>
<dbReference type="PROSITE" id="PS00330">
    <property type="entry name" value="HEMOLYSIN_CALCIUM"/>
    <property type="match status" value="2"/>
</dbReference>
<keyword evidence="4" id="KW-0800">Toxin</keyword>
<sequence>MAKPYSGYFEALGQRESSGRYDATNSYGYLGKYQMGEGALIDSGYYTSDGSWRNDWDSSHFTGKDGVFSKADFLSSPDAQENAIQTYTSLLWRYLGSAQQYEGQVIDGIKITISGLLGGSHLVGAGNVAKYLNSGGDTVPKDGNAVPVTDYIKLLGDYDTPFSYDHGKAEKLNGGHGRDVLYGYGGNDTLIGKGGNDRLYGGDGNDRLWGGAGNDVMVGGKGNDIFIFKRADIGGIDTITDFAKGDRLDFRSFDADRSTPGIQALTYLGGKAFTGHDGEMRIVKTSSMTNILVDTDGDRDADLTIRLKGKYVLSTADFLGIEVALVTKSHKLVASSDAGHTTVYDDLAALARHAGDFDGLV</sequence>
<comment type="subcellular location">
    <subcellularLocation>
        <location evidence="1">Membrane</location>
    </subcellularLocation>
    <subcellularLocation>
        <location evidence="2">Secreted</location>
    </subcellularLocation>
</comment>
<keyword evidence="7" id="KW-0472">Membrane</keyword>
<evidence type="ECO:0000256" key="4">
    <source>
        <dbReference type="ARBA" id="ARBA00022656"/>
    </source>
</evidence>